<sequence>MIWQILWTTSATDIKEAKDILVIDDIKLNVIVKGRDIYSQDCKNLEKCFKLPTKMRFYPNQNPLFSLCYQSEGTPRFAIVKSSKEKVQVCTKEAKVVELDKMMSFYNLKTANP</sequence>
<gene>
    <name evidence="1" type="ordered locus">BMS_1162</name>
</gene>
<dbReference type="OrthoDB" id="9979467at2"/>
<evidence type="ECO:0000313" key="2">
    <source>
        <dbReference type="Proteomes" id="UP000008963"/>
    </source>
</evidence>
<accession>E1WYJ2</accession>
<organism evidence="1 2">
    <name type="scientific">Halobacteriovorax marinus (strain ATCC BAA-682 / DSM 15412 / SJ)</name>
    <name type="common">Bacteriovorax marinus</name>
    <dbReference type="NCBI Taxonomy" id="862908"/>
    <lineage>
        <taxon>Bacteria</taxon>
        <taxon>Pseudomonadati</taxon>
        <taxon>Bdellovibrionota</taxon>
        <taxon>Bacteriovoracia</taxon>
        <taxon>Bacteriovoracales</taxon>
        <taxon>Halobacteriovoraceae</taxon>
        <taxon>Halobacteriovorax</taxon>
    </lineage>
</organism>
<dbReference type="HOGENOM" id="CLU_2129968_0_0_7"/>
<name>E1WYJ2_HALMS</name>
<dbReference type="EMBL" id="FQ312005">
    <property type="protein sequence ID" value="CBW26040.1"/>
    <property type="molecule type" value="Genomic_DNA"/>
</dbReference>
<evidence type="ECO:0000313" key="1">
    <source>
        <dbReference type="EMBL" id="CBW26040.1"/>
    </source>
</evidence>
<dbReference type="KEGG" id="bmx:BMS_1162"/>
<dbReference type="STRING" id="862908.BMS_1162"/>
<dbReference type="RefSeq" id="WP_014243824.1">
    <property type="nucleotide sequence ID" value="NC_016620.1"/>
</dbReference>
<reference evidence="2" key="1">
    <citation type="journal article" date="2013" name="ISME J.">
        <title>A small predatory core genome in the divergent marine Bacteriovorax marinus SJ and the terrestrial Bdellovibrio bacteriovorus.</title>
        <authorList>
            <person name="Crossman L.C."/>
            <person name="Chen H."/>
            <person name="Cerdeno-Tarraga A.M."/>
            <person name="Brooks K."/>
            <person name="Quail M.A."/>
            <person name="Pineiro S.A."/>
            <person name="Hobley L."/>
            <person name="Sockett R.E."/>
            <person name="Bentley S.D."/>
            <person name="Parkhill J."/>
            <person name="Williams H.N."/>
            <person name="Stine O.C."/>
        </authorList>
    </citation>
    <scope>NUCLEOTIDE SEQUENCE [LARGE SCALE GENOMIC DNA]</scope>
    <source>
        <strain evidence="2">ATCC BAA-682 / DSM 15412 / SJ</strain>
    </source>
</reference>
<dbReference type="AlphaFoldDB" id="E1WYJ2"/>
<keyword evidence="2" id="KW-1185">Reference proteome</keyword>
<dbReference type="PATRIC" id="fig|862908.3.peg.1106"/>
<proteinExistence type="predicted"/>
<protein>
    <submittedName>
        <fullName evidence="1">Uncharacterized protein</fullName>
    </submittedName>
</protein>
<dbReference type="Proteomes" id="UP000008963">
    <property type="component" value="Chromosome"/>
</dbReference>